<keyword evidence="6 11" id="KW-0812">Transmembrane</keyword>
<comment type="subcellular location">
    <subcellularLocation>
        <location evidence="2 11">Membrane</location>
        <topology evidence="2 11">Multi-pass membrane protein</topology>
    </subcellularLocation>
</comment>
<evidence type="ECO:0000256" key="5">
    <source>
        <dbReference type="ARBA" id="ARBA00022670"/>
    </source>
</evidence>
<evidence type="ECO:0000256" key="12">
    <source>
        <dbReference type="SAM" id="MobiDB-lite"/>
    </source>
</evidence>
<dbReference type="InterPro" id="IPR035952">
    <property type="entry name" value="Rhomboid-like_sf"/>
</dbReference>
<evidence type="ECO:0000256" key="6">
    <source>
        <dbReference type="ARBA" id="ARBA00022692"/>
    </source>
</evidence>
<evidence type="ECO:0000259" key="13">
    <source>
        <dbReference type="Pfam" id="PF01694"/>
    </source>
</evidence>
<proteinExistence type="inferred from homology"/>
<feature type="region of interest" description="Disordered" evidence="12">
    <location>
        <begin position="105"/>
        <end position="145"/>
    </location>
</feature>
<keyword evidence="9 11" id="KW-1133">Transmembrane helix</keyword>
<dbReference type="Gene3D" id="1.20.1540.10">
    <property type="entry name" value="Rhomboid-like"/>
    <property type="match status" value="1"/>
</dbReference>
<dbReference type="PANTHER" id="PTHR22936">
    <property type="entry name" value="RHOMBOID-RELATED"/>
    <property type="match status" value="1"/>
</dbReference>
<evidence type="ECO:0000256" key="11">
    <source>
        <dbReference type="RuleBase" id="RU362115"/>
    </source>
</evidence>
<dbReference type="Pfam" id="PF01694">
    <property type="entry name" value="Rhomboid"/>
    <property type="match status" value="1"/>
</dbReference>
<evidence type="ECO:0000256" key="3">
    <source>
        <dbReference type="ARBA" id="ARBA00009045"/>
    </source>
</evidence>
<feature type="transmembrane region" description="Helical" evidence="11">
    <location>
        <begin position="234"/>
        <end position="254"/>
    </location>
</feature>
<evidence type="ECO:0000256" key="8">
    <source>
        <dbReference type="ARBA" id="ARBA00022825"/>
    </source>
</evidence>
<dbReference type="EMBL" id="HBIU01002654">
    <property type="protein sequence ID" value="CAE0621716.1"/>
    <property type="molecule type" value="Transcribed_RNA"/>
</dbReference>
<dbReference type="AlphaFoldDB" id="A0A7S3UQB1"/>
<feature type="transmembrane region" description="Helical" evidence="11">
    <location>
        <begin position="170"/>
        <end position="190"/>
    </location>
</feature>
<feature type="compositionally biased region" description="Basic residues" evidence="12">
    <location>
        <begin position="118"/>
        <end position="142"/>
    </location>
</feature>
<evidence type="ECO:0000256" key="9">
    <source>
        <dbReference type="ARBA" id="ARBA00022989"/>
    </source>
</evidence>
<evidence type="ECO:0000256" key="10">
    <source>
        <dbReference type="ARBA" id="ARBA00023136"/>
    </source>
</evidence>
<feature type="region of interest" description="Disordered" evidence="12">
    <location>
        <begin position="1"/>
        <end position="25"/>
    </location>
</feature>
<feature type="transmembrane region" description="Helical" evidence="11">
    <location>
        <begin position="319"/>
        <end position="338"/>
    </location>
</feature>
<keyword evidence="10 11" id="KW-0472">Membrane</keyword>
<evidence type="ECO:0000313" key="14">
    <source>
        <dbReference type="EMBL" id="CAE0621716.1"/>
    </source>
</evidence>
<keyword evidence="8 11" id="KW-0720">Serine protease</keyword>
<name>A0A7S3UQB1_HETAK</name>
<feature type="compositionally biased region" description="Polar residues" evidence="12">
    <location>
        <begin position="106"/>
        <end position="117"/>
    </location>
</feature>
<dbReference type="InterPro" id="IPR022764">
    <property type="entry name" value="Peptidase_S54_rhomboid_dom"/>
</dbReference>
<reference evidence="14" key="1">
    <citation type="submission" date="2021-01" db="EMBL/GenBank/DDBJ databases">
        <authorList>
            <person name="Corre E."/>
            <person name="Pelletier E."/>
            <person name="Niang G."/>
            <person name="Scheremetjew M."/>
            <person name="Finn R."/>
            <person name="Kale V."/>
            <person name="Holt S."/>
            <person name="Cochrane G."/>
            <person name="Meng A."/>
            <person name="Brown T."/>
            <person name="Cohen L."/>
        </authorList>
    </citation>
    <scope>NUCLEOTIDE SEQUENCE</scope>
    <source>
        <strain evidence="14">CCMP3107</strain>
    </source>
</reference>
<dbReference type="InterPro" id="IPR002610">
    <property type="entry name" value="Peptidase_S54_rhomboid-like"/>
</dbReference>
<feature type="compositionally biased region" description="Polar residues" evidence="12">
    <location>
        <begin position="9"/>
        <end position="23"/>
    </location>
</feature>
<keyword evidence="5 11" id="KW-0645">Protease</keyword>
<comment type="caution">
    <text evidence="11">Lacks conserved residue(s) required for the propagation of feature annotation.</text>
</comment>
<feature type="transmembrane region" description="Helical" evidence="11">
    <location>
        <begin position="266"/>
        <end position="284"/>
    </location>
</feature>
<dbReference type="GO" id="GO:0004252">
    <property type="term" value="F:serine-type endopeptidase activity"/>
    <property type="evidence" value="ECO:0007669"/>
    <property type="project" value="InterPro"/>
</dbReference>
<keyword evidence="7 11" id="KW-0378">Hydrolase</keyword>
<protein>
    <recommendedName>
        <fullName evidence="4">rhomboid protease</fullName>
        <ecNumber evidence="4">3.4.21.105</ecNumber>
    </recommendedName>
</protein>
<evidence type="ECO:0000256" key="2">
    <source>
        <dbReference type="ARBA" id="ARBA00004141"/>
    </source>
</evidence>
<dbReference type="EC" id="3.4.21.105" evidence="4"/>
<evidence type="ECO:0000256" key="1">
    <source>
        <dbReference type="ARBA" id="ARBA00000156"/>
    </source>
</evidence>
<comment type="catalytic activity">
    <reaction evidence="1 11">
        <text>Cleaves type-1 transmembrane domains using a catalytic dyad composed of serine and histidine that are contributed by different transmembrane domains.</text>
        <dbReference type="EC" id="3.4.21.105"/>
    </reaction>
</comment>
<comment type="function">
    <text evidence="11">Serine protease involved in intramembrane proteolysis.</text>
</comment>
<feature type="domain" description="Peptidase S54 rhomboid" evidence="13">
    <location>
        <begin position="225"/>
        <end position="362"/>
    </location>
</feature>
<evidence type="ECO:0000256" key="4">
    <source>
        <dbReference type="ARBA" id="ARBA00013039"/>
    </source>
</evidence>
<dbReference type="PANTHER" id="PTHR22936:SF69">
    <property type="entry name" value="RHOMBOID-LIKE PROTEIN"/>
    <property type="match status" value="1"/>
</dbReference>
<sequence length="492" mass="55142">MQRLFKAPSNATTKQSGPDSRSPTPARVVGFEELAVSIPTPVQTAGTGGIEPEQRMQLQQMASFIEKETPAPRMRVIVEAKNEMGLEYGLKDGIEDLKIEIVSEENIPSQQPSSTLKPRQKHKRPEVKSKHRNMKRPKRKRERMPSTYFIQSPLRRASEYTLSPRQTTLLFGYSMITICTVMFIFEMYLADWEFASISLNPTLGPTHDVLLKAGAKETSKIVDEGETWRIFTPMFLHSGLVHLVFNMTGLWYLVREMERTHGWQRLTVIYLLSGIFGTLCSAIFVPYQLMVGASGAIFGMVGARWADLIQNWSVLHKPWVELSFLFFLTASNYVFGFMPYLDNFAHTGGMVFGVLCGLVLLAQTRVDHFGFARGRKCYQTALATLAAMGTAALLMAATAWLYSSADVYAICPRCSKLSCVEFPPGAGPDGYWWDCSVCASSGFGYTQYTNGTFFMRCPREGGTLTEHLNITGANELNILSSDFYLDYCKTNC</sequence>
<dbReference type="GO" id="GO:0006508">
    <property type="term" value="P:proteolysis"/>
    <property type="evidence" value="ECO:0007669"/>
    <property type="project" value="UniProtKB-KW"/>
</dbReference>
<feature type="transmembrane region" description="Helical" evidence="11">
    <location>
        <begin position="344"/>
        <end position="362"/>
    </location>
</feature>
<accession>A0A7S3UQB1</accession>
<dbReference type="SUPFAM" id="SSF144091">
    <property type="entry name" value="Rhomboid-like"/>
    <property type="match status" value="1"/>
</dbReference>
<organism evidence="14">
    <name type="scientific">Heterosigma akashiwo</name>
    <name type="common">Chromophytic alga</name>
    <name type="synonym">Heterosigma carterae</name>
    <dbReference type="NCBI Taxonomy" id="2829"/>
    <lineage>
        <taxon>Eukaryota</taxon>
        <taxon>Sar</taxon>
        <taxon>Stramenopiles</taxon>
        <taxon>Ochrophyta</taxon>
        <taxon>Raphidophyceae</taxon>
        <taxon>Chattonellales</taxon>
        <taxon>Chattonellaceae</taxon>
        <taxon>Heterosigma</taxon>
    </lineage>
</organism>
<comment type="similarity">
    <text evidence="3 11">Belongs to the peptidase S54 family.</text>
</comment>
<gene>
    <name evidence="14" type="ORF">HAKA00212_LOCUS945</name>
</gene>
<feature type="transmembrane region" description="Helical" evidence="11">
    <location>
        <begin position="382"/>
        <end position="402"/>
    </location>
</feature>
<dbReference type="GO" id="GO:0016020">
    <property type="term" value="C:membrane"/>
    <property type="evidence" value="ECO:0007669"/>
    <property type="project" value="UniProtKB-SubCell"/>
</dbReference>
<evidence type="ECO:0000256" key="7">
    <source>
        <dbReference type="ARBA" id="ARBA00022801"/>
    </source>
</evidence>